<dbReference type="EMBL" id="PGGS01000201">
    <property type="protein sequence ID" value="PNH07039.1"/>
    <property type="molecule type" value="Genomic_DNA"/>
</dbReference>
<name>A0A2J8A3D9_9CHLO</name>
<dbReference type="AlphaFoldDB" id="A0A2J8A3D9"/>
<gene>
    <name evidence="1" type="ORF">TSOC_006551</name>
</gene>
<organism evidence="1 2">
    <name type="scientific">Tetrabaena socialis</name>
    <dbReference type="NCBI Taxonomy" id="47790"/>
    <lineage>
        <taxon>Eukaryota</taxon>
        <taxon>Viridiplantae</taxon>
        <taxon>Chlorophyta</taxon>
        <taxon>core chlorophytes</taxon>
        <taxon>Chlorophyceae</taxon>
        <taxon>CS clade</taxon>
        <taxon>Chlamydomonadales</taxon>
        <taxon>Tetrabaenaceae</taxon>
        <taxon>Tetrabaena</taxon>
    </lineage>
</organism>
<reference evidence="1 2" key="1">
    <citation type="journal article" date="2017" name="Mol. Biol. Evol.">
        <title>The 4-celled Tetrabaena socialis nuclear genome reveals the essential components for genetic control of cell number at the origin of multicellularity in the volvocine lineage.</title>
        <authorList>
            <person name="Featherston J."/>
            <person name="Arakaki Y."/>
            <person name="Hanschen E.R."/>
            <person name="Ferris P.J."/>
            <person name="Michod R.E."/>
            <person name="Olson B.J.S.C."/>
            <person name="Nozaki H."/>
            <person name="Durand P.M."/>
        </authorList>
    </citation>
    <scope>NUCLEOTIDE SEQUENCE [LARGE SCALE GENOMIC DNA]</scope>
    <source>
        <strain evidence="1 2">NIES-571</strain>
    </source>
</reference>
<comment type="caution">
    <text evidence="1">The sequence shown here is derived from an EMBL/GenBank/DDBJ whole genome shotgun (WGS) entry which is preliminary data.</text>
</comment>
<keyword evidence="2" id="KW-1185">Reference proteome</keyword>
<feature type="non-terminal residue" evidence="1">
    <location>
        <position position="93"/>
    </location>
</feature>
<accession>A0A2J8A3D9</accession>
<protein>
    <submittedName>
        <fullName evidence="1">Uncharacterized protein</fullName>
    </submittedName>
</protein>
<sequence>VLGADVMAAVAAAFKGVATLSQQQLEPPYQVALDVDIALLSRLSGPQQDQWSRSLASLRLLLAGHPLRQVFRALEAGTLQAGPPLVCCNTPGQ</sequence>
<feature type="non-terminal residue" evidence="1">
    <location>
        <position position="1"/>
    </location>
</feature>
<dbReference type="Proteomes" id="UP000236333">
    <property type="component" value="Unassembled WGS sequence"/>
</dbReference>
<dbReference type="OrthoDB" id="148331at2759"/>
<evidence type="ECO:0000313" key="2">
    <source>
        <dbReference type="Proteomes" id="UP000236333"/>
    </source>
</evidence>
<evidence type="ECO:0000313" key="1">
    <source>
        <dbReference type="EMBL" id="PNH07039.1"/>
    </source>
</evidence>
<proteinExistence type="predicted"/>